<gene>
    <name evidence="2" type="ORF">CHI95_13785</name>
</gene>
<dbReference type="EMBL" id="NOWC01000016">
    <property type="protein sequence ID" value="OZS73948.1"/>
    <property type="molecule type" value="Genomic_DNA"/>
</dbReference>
<dbReference type="AlphaFoldDB" id="A0A264VRG0"/>
<proteinExistence type="predicted"/>
<feature type="signal peptide" evidence="1">
    <location>
        <begin position="1"/>
        <end position="28"/>
    </location>
</feature>
<dbReference type="Gene3D" id="2.40.50.320">
    <property type="entry name" value="Copper binding periplasmic protein CusF"/>
    <property type="match status" value="1"/>
</dbReference>
<feature type="chain" id="PRO_5012989543" evidence="1">
    <location>
        <begin position="29"/>
        <end position="117"/>
    </location>
</feature>
<dbReference type="InterPro" id="IPR021647">
    <property type="entry name" value="CusF_Ec"/>
</dbReference>
<dbReference type="STRING" id="587.RB151_006640"/>
<dbReference type="Proteomes" id="UP000216001">
    <property type="component" value="Unassembled WGS sequence"/>
</dbReference>
<dbReference type="InterPro" id="IPR042230">
    <property type="entry name" value="CusF_sf"/>
</dbReference>
<dbReference type="Pfam" id="PF11604">
    <property type="entry name" value="CusF_Ec"/>
    <property type="match status" value="1"/>
</dbReference>
<evidence type="ECO:0000256" key="1">
    <source>
        <dbReference type="SAM" id="SignalP"/>
    </source>
</evidence>
<accession>A0A264VRG0</accession>
<sequence length="117" mass="13395">MRVKMKKLNTVFFAISIAMLTATSYANAAEHNHSIYPEKVAEPTINTEGKLISIDKDNKKLTINHKEIESIGWPPMTMRFTYEDENMINGLQENDELKFSFVQQGNLSMLKSVEKIN</sequence>
<evidence type="ECO:0000313" key="2">
    <source>
        <dbReference type="EMBL" id="OZS73948.1"/>
    </source>
</evidence>
<protein>
    <submittedName>
        <fullName evidence="2">Cation transporter</fullName>
    </submittedName>
</protein>
<evidence type="ECO:0000313" key="3">
    <source>
        <dbReference type="Proteomes" id="UP000216001"/>
    </source>
</evidence>
<organism evidence="2 3">
    <name type="scientific">Providencia rettgeri</name>
    <dbReference type="NCBI Taxonomy" id="587"/>
    <lineage>
        <taxon>Bacteria</taxon>
        <taxon>Pseudomonadati</taxon>
        <taxon>Pseudomonadota</taxon>
        <taxon>Gammaproteobacteria</taxon>
        <taxon>Enterobacterales</taxon>
        <taxon>Morganellaceae</taxon>
        <taxon>Providencia</taxon>
    </lineage>
</organism>
<name>A0A264VRG0_PRORE</name>
<reference evidence="2 3" key="1">
    <citation type="submission" date="2017-07" db="EMBL/GenBank/DDBJ databases">
        <title>blaIMP-27 on transferable plasmids in Proteus mirabilis and Providencia rettgeri.</title>
        <authorList>
            <person name="Potter R."/>
        </authorList>
    </citation>
    <scope>NUCLEOTIDE SEQUENCE [LARGE SCALE GENOMIC DNA]</scope>
    <source>
        <strain evidence="2 3">PR1</strain>
    </source>
</reference>
<keyword evidence="1" id="KW-0732">Signal</keyword>
<comment type="caution">
    <text evidence="2">The sequence shown here is derived from an EMBL/GenBank/DDBJ whole genome shotgun (WGS) entry which is preliminary data.</text>
</comment>